<proteinExistence type="predicted"/>
<dbReference type="GeneID" id="83178751"/>
<organism evidence="4 5">
    <name type="scientific">Penicillium cinerascens</name>
    <dbReference type="NCBI Taxonomy" id="70096"/>
    <lineage>
        <taxon>Eukaryota</taxon>
        <taxon>Fungi</taxon>
        <taxon>Dikarya</taxon>
        <taxon>Ascomycota</taxon>
        <taxon>Pezizomycotina</taxon>
        <taxon>Eurotiomycetes</taxon>
        <taxon>Eurotiomycetidae</taxon>
        <taxon>Eurotiales</taxon>
        <taxon>Aspergillaceae</taxon>
        <taxon>Penicillium</taxon>
    </lineage>
</organism>
<feature type="compositionally biased region" description="Basic and acidic residues" evidence="2">
    <location>
        <begin position="124"/>
        <end position="144"/>
    </location>
</feature>
<evidence type="ECO:0000256" key="2">
    <source>
        <dbReference type="SAM" id="MobiDB-lite"/>
    </source>
</evidence>
<protein>
    <submittedName>
        <fullName evidence="4">Uncharacterized protein</fullName>
    </submittedName>
</protein>
<evidence type="ECO:0000313" key="5">
    <source>
        <dbReference type="Proteomes" id="UP001150904"/>
    </source>
</evidence>
<evidence type="ECO:0000256" key="1">
    <source>
        <dbReference type="SAM" id="Coils"/>
    </source>
</evidence>
<dbReference type="AlphaFoldDB" id="A0A9W9N3W7"/>
<sequence>MDLHLKSPLPLSNTRSAATFPLTRGSPSLRPNDPTSDEPFAGSREPDRGSRRHARTTEESTSSDAQNESKQRPSARALVEPSHDGSKSYHRHKHSKSREIRLPRPMSHLASSASARGLLPTWSGREKDREGDDGLLRPITRESTRPPWGSESTSGSRKGSLLDTPEQNERLGPIRRLEIQSMEDLEQVRKQRKQGEEYLRSALSSIGSLATDVTRRLDYTYYNLLEKITALNSTIGSFQDLSETASALLNDFERETAGLDQEVRKQINDLKGFEPQVQKADALEERMKRGRERVEDLGRRLDAVRREIDSWEQRESEWQSRISRRLRIISAVMGSAFLVLVLAIVLQNWPAIASSHKRSPLPTEGANRSSFGSYQPDIWDSVFDTNGPDSQVGSSNYPSRLEDRLQSLQASTSVTVSVTRAGPITTPTEQDPFRVLEEL</sequence>
<dbReference type="RefSeq" id="XP_058310912.1">
    <property type="nucleotide sequence ID" value="XM_058451450.1"/>
</dbReference>
<name>A0A9W9N3W7_9EURO</name>
<gene>
    <name evidence="4" type="ORF">N7498_004388</name>
</gene>
<keyword evidence="3" id="KW-0812">Transmembrane</keyword>
<keyword evidence="3" id="KW-1133">Transmembrane helix</keyword>
<evidence type="ECO:0000313" key="4">
    <source>
        <dbReference type="EMBL" id="KAJ5212742.1"/>
    </source>
</evidence>
<keyword evidence="1" id="KW-0175">Coiled coil</keyword>
<accession>A0A9W9N3W7</accession>
<feature type="coiled-coil region" evidence="1">
    <location>
        <begin position="280"/>
        <end position="321"/>
    </location>
</feature>
<comment type="caution">
    <text evidence="4">The sequence shown here is derived from an EMBL/GenBank/DDBJ whole genome shotgun (WGS) entry which is preliminary data.</text>
</comment>
<keyword evidence="3" id="KW-0472">Membrane</keyword>
<reference evidence="4" key="1">
    <citation type="submission" date="2022-12" db="EMBL/GenBank/DDBJ databases">
        <authorList>
            <person name="Petersen C."/>
        </authorList>
    </citation>
    <scope>NUCLEOTIDE SEQUENCE</scope>
    <source>
        <strain evidence="4">IBT 15544</strain>
    </source>
</reference>
<feature type="transmembrane region" description="Helical" evidence="3">
    <location>
        <begin position="328"/>
        <end position="349"/>
    </location>
</feature>
<feature type="region of interest" description="Disordered" evidence="2">
    <location>
        <begin position="419"/>
        <end position="439"/>
    </location>
</feature>
<feature type="region of interest" description="Disordered" evidence="2">
    <location>
        <begin position="1"/>
        <end position="176"/>
    </location>
</feature>
<reference evidence="4" key="2">
    <citation type="journal article" date="2023" name="IMA Fungus">
        <title>Comparative genomic study of the Penicillium genus elucidates a diverse pangenome and 15 lateral gene transfer events.</title>
        <authorList>
            <person name="Petersen C."/>
            <person name="Sorensen T."/>
            <person name="Nielsen M.R."/>
            <person name="Sondergaard T.E."/>
            <person name="Sorensen J.L."/>
            <person name="Fitzpatrick D.A."/>
            <person name="Frisvad J.C."/>
            <person name="Nielsen K.L."/>
        </authorList>
    </citation>
    <scope>NUCLEOTIDE SEQUENCE</scope>
    <source>
        <strain evidence="4">IBT 15544</strain>
    </source>
</reference>
<dbReference type="Proteomes" id="UP001150904">
    <property type="component" value="Unassembled WGS sequence"/>
</dbReference>
<evidence type="ECO:0000256" key="3">
    <source>
        <dbReference type="SAM" id="Phobius"/>
    </source>
</evidence>
<dbReference type="OrthoDB" id="5419542at2759"/>
<keyword evidence="5" id="KW-1185">Reference proteome</keyword>
<dbReference type="EMBL" id="JAPQKR010000008">
    <property type="protein sequence ID" value="KAJ5212742.1"/>
    <property type="molecule type" value="Genomic_DNA"/>
</dbReference>
<feature type="compositionally biased region" description="Polar residues" evidence="2">
    <location>
        <begin position="59"/>
        <end position="68"/>
    </location>
</feature>